<comment type="caution">
    <text evidence="2">The sequence shown here is derived from an EMBL/GenBank/DDBJ whole genome shotgun (WGS) entry which is preliminary data.</text>
</comment>
<gene>
    <name evidence="2" type="ORF">JRO89_XS09G0127400</name>
</gene>
<dbReference type="PANTHER" id="PTHR35288:SF2">
    <property type="entry name" value="TRANSMEMBRANE PROTEIN"/>
    <property type="match status" value="1"/>
</dbReference>
<evidence type="ECO:0000256" key="1">
    <source>
        <dbReference type="SAM" id="Phobius"/>
    </source>
</evidence>
<dbReference type="EMBL" id="JAFEMO010000009">
    <property type="protein sequence ID" value="KAH7565082.1"/>
    <property type="molecule type" value="Genomic_DNA"/>
</dbReference>
<protein>
    <submittedName>
        <fullName evidence="2">Uncharacterized protein</fullName>
    </submittedName>
</protein>
<accession>A0ABQ8HL45</accession>
<name>A0ABQ8HL45_9ROSI</name>
<evidence type="ECO:0000313" key="3">
    <source>
        <dbReference type="Proteomes" id="UP000827721"/>
    </source>
</evidence>
<organism evidence="2 3">
    <name type="scientific">Xanthoceras sorbifolium</name>
    <dbReference type="NCBI Taxonomy" id="99658"/>
    <lineage>
        <taxon>Eukaryota</taxon>
        <taxon>Viridiplantae</taxon>
        <taxon>Streptophyta</taxon>
        <taxon>Embryophyta</taxon>
        <taxon>Tracheophyta</taxon>
        <taxon>Spermatophyta</taxon>
        <taxon>Magnoliopsida</taxon>
        <taxon>eudicotyledons</taxon>
        <taxon>Gunneridae</taxon>
        <taxon>Pentapetalae</taxon>
        <taxon>rosids</taxon>
        <taxon>malvids</taxon>
        <taxon>Sapindales</taxon>
        <taxon>Sapindaceae</taxon>
        <taxon>Xanthoceroideae</taxon>
        <taxon>Xanthoceras</taxon>
    </lineage>
</organism>
<keyword evidence="1" id="KW-0812">Transmembrane</keyword>
<dbReference type="Proteomes" id="UP000827721">
    <property type="component" value="Unassembled WGS sequence"/>
</dbReference>
<dbReference type="PANTHER" id="PTHR35288">
    <property type="entry name" value="TAIL FIBER"/>
    <property type="match status" value="1"/>
</dbReference>
<keyword evidence="1" id="KW-0472">Membrane</keyword>
<keyword evidence="1" id="KW-1133">Transmembrane helix</keyword>
<keyword evidence="3" id="KW-1185">Reference proteome</keyword>
<reference evidence="2 3" key="1">
    <citation type="submission" date="2021-02" db="EMBL/GenBank/DDBJ databases">
        <title>Plant Genome Project.</title>
        <authorList>
            <person name="Zhang R.-G."/>
        </authorList>
    </citation>
    <scope>NUCLEOTIDE SEQUENCE [LARGE SCALE GENOMIC DNA]</scope>
    <source>
        <tissue evidence="2">Leaves</tissue>
    </source>
</reference>
<sequence length="172" mass="19746">MVSSRKLAAIVSSIAAFIYFVLIIFQIPLFRVPCRVGICKTPIEMTCSQMIASEIFPVFVVKTLLYPGAFAKSLMKGTPLPSYTKLLKLYNFTNLKRPPAYDLQRLEVCMYVLRTCMYRIVCSFTSWLDSSWKLLVCGRSSCWSDKSRKNEPIWDTSNGLGVCKRSHFQKIW</sequence>
<proteinExistence type="predicted"/>
<feature type="transmembrane region" description="Helical" evidence="1">
    <location>
        <begin position="7"/>
        <end position="30"/>
    </location>
</feature>
<evidence type="ECO:0000313" key="2">
    <source>
        <dbReference type="EMBL" id="KAH7565082.1"/>
    </source>
</evidence>